<gene>
    <name evidence="13" type="ORF">OYT1_ch2485</name>
</gene>
<dbReference type="SUPFAM" id="SSF111352">
    <property type="entry name" value="Ammonium transporter"/>
    <property type="match status" value="1"/>
</dbReference>
<feature type="transmembrane region" description="Helical" evidence="10">
    <location>
        <begin position="438"/>
        <end position="456"/>
    </location>
</feature>
<evidence type="ECO:0000256" key="9">
    <source>
        <dbReference type="ARBA" id="ARBA00050025"/>
    </source>
</evidence>
<feature type="domain" description="Ammonium transporter AmtB-like" evidence="12">
    <location>
        <begin position="67"/>
        <end position="486"/>
    </location>
</feature>
<evidence type="ECO:0000256" key="10">
    <source>
        <dbReference type="RuleBase" id="RU362002"/>
    </source>
</evidence>
<dbReference type="GO" id="GO:0008519">
    <property type="term" value="F:ammonium channel activity"/>
    <property type="evidence" value="ECO:0007669"/>
    <property type="project" value="InterPro"/>
</dbReference>
<evidence type="ECO:0000256" key="4">
    <source>
        <dbReference type="ARBA" id="ARBA00022475"/>
    </source>
</evidence>
<dbReference type="KEGG" id="fam:OYT1_ch2485"/>
<feature type="transmembrane region" description="Helical" evidence="10">
    <location>
        <begin position="389"/>
        <end position="409"/>
    </location>
</feature>
<evidence type="ECO:0000256" key="7">
    <source>
        <dbReference type="ARBA" id="ARBA00023136"/>
    </source>
</evidence>
<dbReference type="InterPro" id="IPR029020">
    <property type="entry name" value="Ammonium/urea_transptr"/>
</dbReference>
<dbReference type="InterPro" id="IPR018047">
    <property type="entry name" value="Ammonium_transpt_CS"/>
</dbReference>
<dbReference type="InterPro" id="IPR024041">
    <property type="entry name" value="NH4_transpt_AmtB-like_dom"/>
</dbReference>
<dbReference type="PANTHER" id="PTHR43029">
    <property type="entry name" value="AMMONIUM TRANSPORTER MEP2"/>
    <property type="match status" value="1"/>
</dbReference>
<dbReference type="PANTHER" id="PTHR43029:SF10">
    <property type="entry name" value="AMMONIUM TRANSPORTER MEP2"/>
    <property type="match status" value="1"/>
</dbReference>
<dbReference type="PROSITE" id="PS01219">
    <property type="entry name" value="AMMONIUM_TRANSP"/>
    <property type="match status" value="1"/>
</dbReference>
<dbReference type="FunFam" id="1.10.3430.10:FF:000007">
    <property type="entry name" value="Ammonium transporter"/>
    <property type="match status" value="1"/>
</dbReference>
<keyword evidence="11" id="KW-0732">Signal</keyword>
<keyword evidence="4" id="KW-1003">Cell membrane</keyword>
<feature type="transmembrane region" description="Helical" evidence="10">
    <location>
        <begin position="302"/>
        <end position="321"/>
    </location>
</feature>
<feature type="transmembrane region" description="Helical" evidence="10">
    <location>
        <begin position="356"/>
        <end position="377"/>
    </location>
</feature>
<dbReference type="EMBL" id="AP018738">
    <property type="protein sequence ID" value="BBE51998.1"/>
    <property type="molecule type" value="Genomic_DNA"/>
</dbReference>
<keyword evidence="7 10" id="KW-0472">Membrane</keyword>
<dbReference type="OrthoDB" id="9814202at2"/>
<feature type="signal peptide" evidence="11">
    <location>
        <begin position="1"/>
        <end position="23"/>
    </location>
</feature>
<dbReference type="InterPro" id="IPR002229">
    <property type="entry name" value="RhesusRHD"/>
</dbReference>
<feature type="transmembrane region" description="Helical" evidence="10">
    <location>
        <begin position="269"/>
        <end position="290"/>
    </location>
</feature>
<evidence type="ECO:0000256" key="8">
    <source>
        <dbReference type="ARBA" id="ARBA00023177"/>
    </source>
</evidence>
<keyword evidence="14" id="KW-1185">Reference proteome</keyword>
<keyword evidence="8 10" id="KW-0924">Ammonia transport</keyword>
<dbReference type="PRINTS" id="PR00342">
    <property type="entry name" value="RHESUSRHD"/>
</dbReference>
<dbReference type="STRING" id="1188319.OYT1_01383"/>
<evidence type="ECO:0000313" key="14">
    <source>
        <dbReference type="Proteomes" id="UP000033070"/>
    </source>
</evidence>
<keyword evidence="3 10" id="KW-0813">Transport</keyword>
<proteinExistence type="inferred from homology"/>
<dbReference type="GO" id="GO:0005886">
    <property type="term" value="C:plasma membrane"/>
    <property type="evidence" value="ECO:0007669"/>
    <property type="project" value="UniProtKB-SubCell"/>
</dbReference>
<evidence type="ECO:0000256" key="5">
    <source>
        <dbReference type="ARBA" id="ARBA00022692"/>
    </source>
</evidence>
<evidence type="ECO:0000256" key="1">
    <source>
        <dbReference type="ARBA" id="ARBA00004651"/>
    </source>
</evidence>
<evidence type="ECO:0000313" key="13">
    <source>
        <dbReference type="EMBL" id="BBE51998.1"/>
    </source>
</evidence>
<feature type="transmembrane region" description="Helical" evidence="10">
    <location>
        <begin position="163"/>
        <end position="185"/>
    </location>
</feature>
<feature type="transmembrane region" description="Helical" evidence="10">
    <location>
        <begin position="67"/>
        <end position="88"/>
    </location>
</feature>
<evidence type="ECO:0000256" key="2">
    <source>
        <dbReference type="ARBA" id="ARBA00005887"/>
    </source>
</evidence>
<comment type="subcellular location">
    <subcellularLocation>
        <location evidence="1 10">Cell membrane</location>
        <topology evidence="1 10">Multi-pass membrane protein</topology>
    </subcellularLocation>
</comment>
<feature type="chain" id="PRO_5017268034" description="Ammonium transporter" evidence="11">
    <location>
        <begin position="24"/>
        <end position="488"/>
    </location>
</feature>
<feature type="transmembrane region" description="Helical" evidence="10">
    <location>
        <begin position="192"/>
        <end position="216"/>
    </location>
</feature>
<accession>A0A2Z6GEJ8</accession>
<organism evidence="13 14">
    <name type="scientific">Ferriphaselus amnicola</name>
    <dbReference type="NCBI Taxonomy" id="1188319"/>
    <lineage>
        <taxon>Bacteria</taxon>
        <taxon>Pseudomonadati</taxon>
        <taxon>Pseudomonadota</taxon>
        <taxon>Betaproteobacteria</taxon>
        <taxon>Nitrosomonadales</taxon>
        <taxon>Gallionellaceae</taxon>
        <taxon>Ferriphaselus</taxon>
    </lineage>
</organism>
<reference evidence="13 14" key="1">
    <citation type="submission" date="2018-06" db="EMBL/GenBank/DDBJ databases">
        <title>OYT1 Genome Sequencing.</title>
        <authorList>
            <person name="Kato S."/>
            <person name="Itoh T."/>
            <person name="Ohkuma M."/>
        </authorList>
    </citation>
    <scope>NUCLEOTIDE SEQUENCE [LARGE SCALE GENOMIC DNA]</scope>
    <source>
        <strain evidence="13 14">OYT1</strain>
    </source>
</reference>
<evidence type="ECO:0000256" key="3">
    <source>
        <dbReference type="ARBA" id="ARBA00022448"/>
    </source>
</evidence>
<sequence length="488" mass="50199">MKKFLAVFTLLASLGGFAIAAHAADAASAVEAVSAAVAAAPVADVAEAASAVAEAAPAPVPNKGDTAWMLVATVLVIFMSLPGLGLFYGGLVRTKNMLSVLTQVFVIFCVVALLWVTYGYSVAFTDGGSINSFFGGLSKAFLSGVTPDSVVETFSKGVVIPEMLFMVFQLTFAAITVALIVGGFVERIKFSALLVFAVLWFTFSYLPMAHMVWFWGGPSAFADPSGFIFGKGALDFAGGTVVHINAAMAALVGAFVIGKRIGFGKEKMAPHSLTMTMIGASMLWVGWFGFNAGSNLEATGTAVLAMVNTTVATAAAALSWMAAEWMLRGKPSLLGVASGCVAGLVAVTPACGFIGPMGAIVLGLVAGVLCFWGVTGLKKMLGADDSLDVFGVHGVGGILGALGTGVLAAPSLGGTGVYDYATGAVAEYSIAAQVTSQAWGVGTTILWSGIVSFVLFKLIDMTIGLRVSDEQEREGLDTATHGERAYDY</sequence>
<dbReference type="InterPro" id="IPR001905">
    <property type="entry name" value="Ammonium_transpt"/>
</dbReference>
<dbReference type="Proteomes" id="UP000033070">
    <property type="component" value="Chromosome"/>
</dbReference>
<evidence type="ECO:0000259" key="12">
    <source>
        <dbReference type="Pfam" id="PF00909"/>
    </source>
</evidence>
<evidence type="ECO:0000256" key="11">
    <source>
        <dbReference type="SAM" id="SignalP"/>
    </source>
</evidence>
<feature type="transmembrane region" description="Helical" evidence="10">
    <location>
        <begin position="333"/>
        <end position="350"/>
    </location>
</feature>
<keyword evidence="5 10" id="KW-0812">Transmembrane</keyword>
<dbReference type="RefSeq" id="WP_062626571.1">
    <property type="nucleotide sequence ID" value="NZ_AP018738.1"/>
</dbReference>
<feature type="transmembrane region" description="Helical" evidence="10">
    <location>
        <begin position="100"/>
        <end position="118"/>
    </location>
</feature>
<protein>
    <recommendedName>
        <fullName evidence="9 10">Ammonium transporter</fullName>
    </recommendedName>
</protein>
<dbReference type="Pfam" id="PF00909">
    <property type="entry name" value="Ammonium_transp"/>
    <property type="match status" value="1"/>
</dbReference>
<dbReference type="AlphaFoldDB" id="A0A2Z6GEJ8"/>
<feature type="transmembrane region" description="Helical" evidence="10">
    <location>
        <begin position="236"/>
        <end position="257"/>
    </location>
</feature>
<name>A0A2Z6GEJ8_9PROT</name>
<comment type="similarity">
    <text evidence="2 10">Belongs to the ammonia transporter channel (TC 1.A.11.2) family.</text>
</comment>
<evidence type="ECO:0000256" key="6">
    <source>
        <dbReference type="ARBA" id="ARBA00022989"/>
    </source>
</evidence>
<keyword evidence="6 10" id="KW-1133">Transmembrane helix</keyword>
<dbReference type="NCBIfam" id="TIGR00836">
    <property type="entry name" value="amt"/>
    <property type="match status" value="1"/>
</dbReference>
<dbReference type="Gene3D" id="1.10.3430.10">
    <property type="entry name" value="Ammonium transporter AmtB like domains"/>
    <property type="match status" value="1"/>
</dbReference>